<dbReference type="InterPro" id="IPR037401">
    <property type="entry name" value="SnoaL-like"/>
</dbReference>
<comment type="caution">
    <text evidence="2">The sequence shown here is derived from an EMBL/GenBank/DDBJ whole genome shotgun (WGS) entry which is preliminary data.</text>
</comment>
<name>A0ABX2RWN3_9ACTN</name>
<evidence type="ECO:0000259" key="1">
    <source>
        <dbReference type="Pfam" id="PF13577"/>
    </source>
</evidence>
<dbReference type="EMBL" id="JACCCQ010000001">
    <property type="protein sequence ID" value="NYF59531.1"/>
    <property type="molecule type" value="Genomic_DNA"/>
</dbReference>
<gene>
    <name evidence="2" type="ORF">HDA35_005362</name>
</gene>
<accession>A0ABX2RWN3</accession>
<dbReference type="SUPFAM" id="SSF54427">
    <property type="entry name" value="NTF2-like"/>
    <property type="match status" value="1"/>
</dbReference>
<dbReference type="Gene3D" id="3.10.450.50">
    <property type="match status" value="1"/>
</dbReference>
<dbReference type="Pfam" id="PF13577">
    <property type="entry name" value="SnoaL_4"/>
    <property type="match status" value="1"/>
</dbReference>
<sequence length="172" mass="19006">MNMTQNSTGTIRTAPTPDEELVALRRELRALTDHREISELVARLGRWLDGRCLGDADALFTPEAVAVTPGGTDEGRTSLVEQARQHHAHYHRLQHSMAHLLVEQDGDRASGQANLTAVFVENDPPAVRVLAGDYRFGFVRTADGWRFSRIEIRPTWMSTGSQVVLIPQPAGA</sequence>
<proteinExistence type="predicted"/>
<evidence type="ECO:0000313" key="2">
    <source>
        <dbReference type="EMBL" id="NYF59531.1"/>
    </source>
</evidence>
<dbReference type="CDD" id="cd00531">
    <property type="entry name" value="NTF2_like"/>
    <property type="match status" value="1"/>
</dbReference>
<reference evidence="2 3" key="1">
    <citation type="submission" date="2020-07" db="EMBL/GenBank/DDBJ databases">
        <title>Sequencing the genomes of 1000 actinobacteria strains.</title>
        <authorList>
            <person name="Klenk H.-P."/>
        </authorList>
    </citation>
    <scope>NUCLEOTIDE SEQUENCE [LARGE SCALE GENOMIC DNA]</scope>
    <source>
        <strain evidence="2 3">DSM 43814</strain>
    </source>
</reference>
<dbReference type="InterPro" id="IPR032710">
    <property type="entry name" value="NTF2-like_dom_sf"/>
</dbReference>
<dbReference type="Proteomes" id="UP000631553">
    <property type="component" value="Unassembled WGS sequence"/>
</dbReference>
<keyword evidence="3" id="KW-1185">Reference proteome</keyword>
<feature type="domain" description="SnoaL-like" evidence="1">
    <location>
        <begin position="30"/>
        <end position="149"/>
    </location>
</feature>
<protein>
    <recommendedName>
        <fullName evidence="1">SnoaL-like domain-containing protein</fullName>
    </recommendedName>
</protein>
<organism evidence="2 3">
    <name type="scientific">Micromonospora purpureochromogenes</name>
    <dbReference type="NCBI Taxonomy" id="47872"/>
    <lineage>
        <taxon>Bacteria</taxon>
        <taxon>Bacillati</taxon>
        <taxon>Actinomycetota</taxon>
        <taxon>Actinomycetes</taxon>
        <taxon>Micromonosporales</taxon>
        <taxon>Micromonosporaceae</taxon>
        <taxon>Micromonospora</taxon>
    </lineage>
</organism>
<evidence type="ECO:0000313" key="3">
    <source>
        <dbReference type="Proteomes" id="UP000631553"/>
    </source>
</evidence>